<feature type="region of interest" description="Disordered" evidence="1">
    <location>
        <begin position="1"/>
        <end position="27"/>
    </location>
</feature>
<sequence>MFIHRATDNHHKKSRHDRPQTKSRAPSTTATCLRTTVYCHRSSGQNVPATVDERNRVVVIRSARFFFRSSTDFPPDSAYVFPLFRR</sequence>
<dbReference type="EMBL" id="JYDL01000042">
    <property type="protein sequence ID" value="KRX21072.1"/>
    <property type="molecule type" value="Genomic_DNA"/>
</dbReference>
<comment type="caution">
    <text evidence="2">The sequence shown here is derived from an EMBL/GenBank/DDBJ whole genome shotgun (WGS) entry which is preliminary data.</text>
</comment>
<evidence type="ECO:0000256" key="1">
    <source>
        <dbReference type="SAM" id="MobiDB-lite"/>
    </source>
</evidence>
<dbReference type="AlphaFoldDB" id="A0A0V0S2U1"/>
<gene>
    <name evidence="2" type="ORF">T07_4227</name>
</gene>
<evidence type="ECO:0000313" key="2">
    <source>
        <dbReference type="EMBL" id="KRX21072.1"/>
    </source>
</evidence>
<proteinExistence type="predicted"/>
<keyword evidence="3" id="KW-1185">Reference proteome</keyword>
<reference evidence="2 3" key="1">
    <citation type="submission" date="2015-01" db="EMBL/GenBank/DDBJ databases">
        <title>Evolution of Trichinella species and genotypes.</title>
        <authorList>
            <person name="Korhonen P.K."/>
            <person name="Edoardo P."/>
            <person name="Giuseppe L.R."/>
            <person name="Gasser R.B."/>
        </authorList>
    </citation>
    <scope>NUCLEOTIDE SEQUENCE [LARGE SCALE GENOMIC DNA]</scope>
    <source>
        <strain evidence="2">ISS37</strain>
    </source>
</reference>
<name>A0A0V0S2U1_9BILA</name>
<accession>A0A0V0S2U1</accession>
<dbReference type="Proteomes" id="UP000054630">
    <property type="component" value="Unassembled WGS sequence"/>
</dbReference>
<organism evidence="2 3">
    <name type="scientific">Trichinella nelsoni</name>
    <dbReference type="NCBI Taxonomy" id="6336"/>
    <lineage>
        <taxon>Eukaryota</taxon>
        <taxon>Metazoa</taxon>
        <taxon>Ecdysozoa</taxon>
        <taxon>Nematoda</taxon>
        <taxon>Enoplea</taxon>
        <taxon>Dorylaimia</taxon>
        <taxon>Trichinellida</taxon>
        <taxon>Trichinellidae</taxon>
        <taxon>Trichinella</taxon>
    </lineage>
</organism>
<protein>
    <submittedName>
        <fullName evidence="2">Uncharacterized protein</fullName>
    </submittedName>
</protein>
<evidence type="ECO:0000313" key="3">
    <source>
        <dbReference type="Proteomes" id="UP000054630"/>
    </source>
</evidence>